<feature type="region of interest" description="Disordered" evidence="4">
    <location>
        <begin position="73"/>
        <end position="101"/>
    </location>
</feature>
<dbReference type="GO" id="GO:0004252">
    <property type="term" value="F:serine-type endopeptidase activity"/>
    <property type="evidence" value="ECO:0007669"/>
    <property type="project" value="InterPro"/>
</dbReference>
<dbReference type="PANTHER" id="PTHR43343:SF3">
    <property type="entry name" value="PROTEASE DO-LIKE 8, CHLOROPLASTIC"/>
    <property type="match status" value="1"/>
</dbReference>
<feature type="region of interest" description="Disordered" evidence="4">
    <location>
        <begin position="1"/>
        <end position="43"/>
    </location>
</feature>
<dbReference type="InterPro" id="IPR001478">
    <property type="entry name" value="PDZ"/>
</dbReference>
<dbReference type="PROSITE" id="PS51318">
    <property type="entry name" value="TAT"/>
    <property type="match status" value="1"/>
</dbReference>
<dbReference type="EC" id="3.4.21.-" evidence="6"/>
<dbReference type="SUPFAM" id="SSF50156">
    <property type="entry name" value="PDZ domain-like"/>
    <property type="match status" value="1"/>
</dbReference>
<dbReference type="RefSeq" id="WP_179531973.1">
    <property type="nucleotide sequence ID" value="NZ_BAAAPP010000008.1"/>
</dbReference>
<evidence type="ECO:0000313" key="6">
    <source>
        <dbReference type="EMBL" id="NYI11257.1"/>
    </source>
</evidence>
<evidence type="ECO:0000256" key="2">
    <source>
        <dbReference type="ARBA" id="ARBA00022670"/>
    </source>
</evidence>
<dbReference type="InterPro" id="IPR009003">
    <property type="entry name" value="Peptidase_S1_PA"/>
</dbReference>
<dbReference type="GO" id="GO:0006508">
    <property type="term" value="P:proteolysis"/>
    <property type="evidence" value="ECO:0007669"/>
    <property type="project" value="UniProtKB-KW"/>
</dbReference>
<dbReference type="PRINTS" id="PR00834">
    <property type="entry name" value="PROTEASES2C"/>
</dbReference>
<dbReference type="SUPFAM" id="SSF50494">
    <property type="entry name" value="Trypsin-like serine proteases"/>
    <property type="match status" value="1"/>
</dbReference>
<evidence type="ECO:0000259" key="5">
    <source>
        <dbReference type="SMART" id="SM00228"/>
    </source>
</evidence>
<dbReference type="EMBL" id="JACBZI010000001">
    <property type="protein sequence ID" value="NYI11257.1"/>
    <property type="molecule type" value="Genomic_DNA"/>
</dbReference>
<accession>A0A7Z0C4F4</accession>
<sequence>MTETPDPQHGGATPEHLQEPTRDLGPLWQTEQPAYAAPPPPPRRRAGLAAAVLTTAVLAGGAAGVGGAAAWQEWGPEPAASGTSTTGATSASPVLDAAPAPAATDGSVQAAAEAVLPSVVKINVSGGGGSGSGSGVILTEDGQILTNHHVVELAAEGGTITVDFADGSHARAEILGLDPLTDTAVIQAQDVSGLTPATIGSSDALAVGQDVVAIGSPFGLDATVTSGIVSALDRPVDVGTDSEGNATVYPAVQTDAAINPGNSGGPLVDLAGRVVGINSSIRTTGSSTPFGQSSEGGSIGLGFAIPIDEIMPIVEQMAAGEAPTHARLGISVSDVGVGTGRDGSVPGSTDGALVTDGAQVRTIGAGSTAGEAGLQEGDVITGIDDTAITSADSLVATIRSYRPGDEVTVTYERDGEEQTTTLVLDSDADQS</sequence>
<dbReference type="Gene3D" id="2.40.10.10">
    <property type="entry name" value="Trypsin-like serine proteases"/>
    <property type="match status" value="2"/>
</dbReference>
<keyword evidence="7" id="KW-1185">Reference proteome</keyword>
<name>A0A7Z0C4F4_9ACTN</name>
<gene>
    <name evidence="6" type="ORF">BKA05_002772</name>
</gene>
<dbReference type="InterPro" id="IPR051201">
    <property type="entry name" value="Chloro_Bact_Ser_Proteases"/>
</dbReference>
<comment type="similarity">
    <text evidence="1">Belongs to the peptidase S1C family.</text>
</comment>
<dbReference type="InterPro" id="IPR006311">
    <property type="entry name" value="TAT_signal"/>
</dbReference>
<organism evidence="6 7">
    <name type="scientific">Nocardioides marinus</name>
    <dbReference type="NCBI Taxonomy" id="374514"/>
    <lineage>
        <taxon>Bacteria</taxon>
        <taxon>Bacillati</taxon>
        <taxon>Actinomycetota</taxon>
        <taxon>Actinomycetes</taxon>
        <taxon>Propionibacteriales</taxon>
        <taxon>Nocardioidaceae</taxon>
        <taxon>Nocardioides</taxon>
    </lineage>
</organism>
<dbReference type="Gene3D" id="2.30.42.10">
    <property type="match status" value="1"/>
</dbReference>
<dbReference type="Pfam" id="PF13180">
    <property type="entry name" value="PDZ_2"/>
    <property type="match status" value="1"/>
</dbReference>
<feature type="domain" description="PDZ" evidence="5">
    <location>
        <begin position="326"/>
        <end position="415"/>
    </location>
</feature>
<keyword evidence="3 6" id="KW-0378">Hydrolase</keyword>
<protein>
    <submittedName>
        <fullName evidence="6">Putative serine protease PepD</fullName>
        <ecNumber evidence="6">3.4.21.-</ecNumber>
    </submittedName>
</protein>
<feature type="region of interest" description="Disordered" evidence="4">
    <location>
        <begin position="412"/>
        <end position="431"/>
    </location>
</feature>
<evidence type="ECO:0000256" key="3">
    <source>
        <dbReference type="ARBA" id="ARBA00022801"/>
    </source>
</evidence>
<evidence type="ECO:0000256" key="1">
    <source>
        <dbReference type="ARBA" id="ARBA00010541"/>
    </source>
</evidence>
<proteinExistence type="inferred from homology"/>
<dbReference type="SMART" id="SM00228">
    <property type="entry name" value="PDZ"/>
    <property type="match status" value="1"/>
</dbReference>
<comment type="caution">
    <text evidence="6">The sequence shown here is derived from an EMBL/GenBank/DDBJ whole genome shotgun (WGS) entry which is preliminary data.</text>
</comment>
<dbReference type="PANTHER" id="PTHR43343">
    <property type="entry name" value="PEPTIDASE S12"/>
    <property type="match status" value="1"/>
</dbReference>
<reference evidence="6 7" key="1">
    <citation type="submission" date="2020-07" db="EMBL/GenBank/DDBJ databases">
        <title>Sequencing the genomes of 1000 actinobacteria strains.</title>
        <authorList>
            <person name="Klenk H.-P."/>
        </authorList>
    </citation>
    <scope>NUCLEOTIDE SEQUENCE [LARGE SCALE GENOMIC DNA]</scope>
    <source>
        <strain evidence="6 7">DSM 18248</strain>
    </source>
</reference>
<dbReference type="Proteomes" id="UP000537326">
    <property type="component" value="Unassembled WGS sequence"/>
</dbReference>
<evidence type="ECO:0000256" key="4">
    <source>
        <dbReference type="SAM" id="MobiDB-lite"/>
    </source>
</evidence>
<dbReference type="InterPro" id="IPR001940">
    <property type="entry name" value="Peptidase_S1C"/>
</dbReference>
<feature type="compositionally biased region" description="Low complexity" evidence="4">
    <location>
        <begin position="79"/>
        <end position="92"/>
    </location>
</feature>
<keyword evidence="2 6" id="KW-0645">Protease</keyword>
<dbReference type="AlphaFoldDB" id="A0A7Z0C4F4"/>
<dbReference type="InterPro" id="IPR036034">
    <property type="entry name" value="PDZ_sf"/>
</dbReference>
<dbReference type="Pfam" id="PF13365">
    <property type="entry name" value="Trypsin_2"/>
    <property type="match status" value="1"/>
</dbReference>
<evidence type="ECO:0000313" key="7">
    <source>
        <dbReference type="Proteomes" id="UP000537326"/>
    </source>
</evidence>
<dbReference type="InterPro" id="IPR043504">
    <property type="entry name" value="Peptidase_S1_PA_chymotrypsin"/>
</dbReference>